<dbReference type="EMBL" id="GL349443">
    <property type="protein sequence ID" value="KNC46568.1"/>
    <property type="molecule type" value="Genomic_DNA"/>
</dbReference>
<comment type="subcellular location">
    <subcellularLocation>
        <location evidence="1">Membrane</location>
        <topology evidence="1">Multi-pass membrane protein</topology>
    </subcellularLocation>
</comment>
<feature type="signal peptide" evidence="6">
    <location>
        <begin position="1"/>
        <end position="24"/>
    </location>
</feature>
<feature type="transmembrane region" description="Helical" evidence="5">
    <location>
        <begin position="78"/>
        <end position="99"/>
    </location>
</feature>
<reference evidence="8 9" key="1">
    <citation type="submission" date="2010-05" db="EMBL/GenBank/DDBJ databases">
        <title>The Genome Sequence of Thecamonas trahens ATCC 50062.</title>
        <authorList>
            <consortium name="The Broad Institute Genome Sequencing Platform"/>
            <person name="Russ C."/>
            <person name="Cuomo C."/>
            <person name="Shea T."/>
            <person name="Young S.K."/>
            <person name="Zeng Q."/>
            <person name="Koehrsen M."/>
            <person name="Haas B."/>
            <person name="Borodovsky M."/>
            <person name="Guigo R."/>
            <person name="Alvarado L."/>
            <person name="Berlin A."/>
            <person name="Bochicchio J."/>
            <person name="Borenstein D."/>
            <person name="Chapman S."/>
            <person name="Chen Z."/>
            <person name="Freedman E."/>
            <person name="Gellesch M."/>
            <person name="Goldberg J."/>
            <person name="Griggs A."/>
            <person name="Gujja S."/>
            <person name="Heilman E."/>
            <person name="Heiman D."/>
            <person name="Hepburn T."/>
            <person name="Howarth C."/>
            <person name="Jen D."/>
            <person name="Larson L."/>
            <person name="Mehta T."/>
            <person name="Park D."/>
            <person name="Pearson M."/>
            <person name="Roberts A."/>
            <person name="Saif S."/>
            <person name="Shenoy N."/>
            <person name="Sisk P."/>
            <person name="Stolte C."/>
            <person name="Sykes S."/>
            <person name="Thomson T."/>
            <person name="Walk T."/>
            <person name="White J."/>
            <person name="Yandava C."/>
            <person name="Burger G."/>
            <person name="Gray M.W."/>
            <person name="Holland P.W.H."/>
            <person name="King N."/>
            <person name="Lang F.B.F."/>
            <person name="Roger A.J."/>
            <person name="Ruiz-Trillo I."/>
            <person name="Lander E."/>
            <person name="Nusbaum C."/>
        </authorList>
    </citation>
    <scope>NUCLEOTIDE SEQUENCE [LARGE SCALE GENOMIC DNA]</scope>
    <source>
        <strain evidence="8 9">ATCC 50062</strain>
    </source>
</reference>
<dbReference type="OMA" id="FHEWAGQ"/>
<dbReference type="Pfam" id="PF00892">
    <property type="entry name" value="EamA"/>
    <property type="match status" value="1"/>
</dbReference>
<feature type="chain" id="PRO_5005536912" description="EamA domain-containing protein" evidence="6">
    <location>
        <begin position="25"/>
        <end position="359"/>
    </location>
</feature>
<feature type="transmembrane region" description="Helical" evidence="5">
    <location>
        <begin position="259"/>
        <end position="281"/>
    </location>
</feature>
<evidence type="ECO:0000256" key="1">
    <source>
        <dbReference type="ARBA" id="ARBA00004141"/>
    </source>
</evidence>
<keyword evidence="3 5" id="KW-1133">Transmembrane helix</keyword>
<dbReference type="AlphaFoldDB" id="A0A0L0D5J6"/>
<dbReference type="GeneID" id="25562644"/>
<gene>
    <name evidence="8" type="ORF">AMSG_03003</name>
</gene>
<dbReference type="PANTHER" id="PTHR32322:SF2">
    <property type="entry name" value="EAMA DOMAIN-CONTAINING PROTEIN"/>
    <property type="match status" value="1"/>
</dbReference>
<accession>A0A0L0D5J6</accession>
<feature type="transmembrane region" description="Helical" evidence="5">
    <location>
        <begin position="181"/>
        <end position="205"/>
    </location>
</feature>
<feature type="transmembrane region" description="Helical" evidence="5">
    <location>
        <begin position="144"/>
        <end position="161"/>
    </location>
</feature>
<evidence type="ECO:0000256" key="5">
    <source>
        <dbReference type="SAM" id="Phobius"/>
    </source>
</evidence>
<dbReference type="InterPro" id="IPR050638">
    <property type="entry name" value="AA-Vitamin_Transporters"/>
</dbReference>
<dbReference type="InterPro" id="IPR000620">
    <property type="entry name" value="EamA_dom"/>
</dbReference>
<evidence type="ECO:0000259" key="7">
    <source>
        <dbReference type="Pfam" id="PF00892"/>
    </source>
</evidence>
<dbReference type="PANTHER" id="PTHR32322">
    <property type="entry name" value="INNER MEMBRANE TRANSPORTER"/>
    <property type="match status" value="1"/>
</dbReference>
<evidence type="ECO:0000256" key="2">
    <source>
        <dbReference type="ARBA" id="ARBA00022692"/>
    </source>
</evidence>
<evidence type="ECO:0000313" key="8">
    <source>
        <dbReference type="EMBL" id="KNC46568.1"/>
    </source>
</evidence>
<dbReference type="GO" id="GO:0016020">
    <property type="term" value="C:membrane"/>
    <property type="evidence" value="ECO:0007669"/>
    <property type="project" value="UniProtKB-SubCell"/>
</dbReference>
<feature type="transmembrane region" description="Helical" evidence="5">
    <location>
        <begin position="40"/>
        <end position="57"/>
    </location>
</feature>
<proteinExistence type="predicted"/>
<evidence type="ECO:0000256" key="4">
    <source>
        <dbReference type="ARBA" id="ARBA00023136"/>
    </source>
</evidence>
<feature type="transmembrane region" description="Helical" evidence="5">
    <location>
        <begin position="212"/>
        <end position="233"/>
    </location>
</feature>
<keyword evidence="4 5" id="KW-0472">Membrane</keyword>
<organism evidence="8 9">
    <name type="scientific">Thecamonas trahens ATCC 50062</name>
    <dbReference type="NCBI Taxonomy" id="461836"/>
    <lineage>
        <taxon>Eukaryota</taxon>
        <taxon>Apusozoa</taxon>
        <taxon>Apusomonadida</taxon>
        <taxon>Apusomonadidae</taxon>
        <taxon>Thecamonas</taxon>
    </lineage>
</organism>
<evidence type="ECO:0000256" key="6">
    <source>
        <dbReference type="SAM" id="SignalP"/>
    </source>
</evidence>
<sequence length="359" mass="36617">MAMHPLAIAAAFATLALVAGSAFAFTKVAKAHVPPLSLTALRLVIGAAALGVTSPVLHRLGRRRHEALDVLAADERKLPLSGLALARTATAMALLNNVIPYTLYPIAMNLGINIGVVAVLAATSPLIAAALVALARRPPTLGRALWPALALGLAGVALLYAEALAGKSGKHATARPVSDTLLGYSLVLVAAACKGAAAVVAEAVLGPRLSYVRLALAQTAAGAVVAVIAAAAVDTWHPLSLSHHYPARMAWLASMDGSAWGGVVYLGLGGSCLAYLLQFVLVRELGAVRQVGVDFAVPVVAAIEGALFFHEWAGQGVALLWPAAGMATILAALALMHATHRTPPPDSAPSERAPLIQGA</sequence>
<keyword evidence="2 5" id="KW-0812">Transmembrane</keyword>
<feature type="transmembrane region" description="Helical" evidence="5">
    <location>
        <begin position="111"/>
        <end position="132"/>
    </location>
</feature>
<name>A0A0L0D5J6_THETB</name>
<feature type="transmembrane region" description="Helical" evidence="5">
    <location>
        <begin position="319"/>
        <end position="338"/>
    </location>
</feature>
<protein>
    <recommendedName>
        <fullName evidence="7">EamA domain-containing protein</fullName>
    </recommendedName>
</protein>
<evidence type="ECO:0000313" key="9">
    <source>
        <dbReference type="Proteomes" id="UP000054408"/>
    </source>
</evidence>
<keyword evidence="6" id="KW-0732">Signal</keyword>
<feature type="domain" description="EamA" evidence="7">
    <location>
        <begin position="12"/>
        <end position="160"/>
    </location>
</feature>
<dbReference type="Proteomes" id="UP000054408">
    <property type="component" value="Unassembled WGS sequence"/>
</dbReference>
<keyword evidence="9" id="KW-1185">Reference proteome</keyword>
<dbReference type="RefSeq" id="XP_013760345.1">
    <property type="nucleotide sequence ID" value="XM_013904891.1"/>
</dbReference>
<evidence type="ECO:0000256" key="3">
    <source>
        <dbReference type="ARBA" id="ARBA00022989"/>
    </source>
</evidence>